<proteinExistence type="predicted"/>
<evidence type="ECO:0000313" key="3">
    <source>
        <dbReference type="Proteomes" id="UP000691718"/>
    </source>
</evidence>
<dbReference type="EMBL" id="CAJQZP010000885">
    <property type="protein sequence ID" value="CAG4992607.1"/>
    <property type="molecule type" value="Genomic_DNA"/>
</dbReference>
<feature type="compositionally biased region" description="Polar residues" evidence="1">
    <location>
        <begin position="862"/>
        <end position="874"/>
    </location>
</feature>
<feature type="compositionally biased region" description="Polar residues" evidence="1">
    <location>
        <begin position="92"/>
        <end position="101"/>
    </location>
</feature>
<dbReference type="Proteomes" id="UP000691718">
    <property type="component" value="Unassembled WGS sequence"/>
</dbReference>
<dbReference type="PANTHER" id="PTHR10773:SF19">
    <property type="match status" value="1"/>
</dbReference>
<feature type="compositionally biased region" description="Low complexity" evidence="1">
    <location>
        <begin position="150"/>
        <end position="163"/>
    </location>
</feature>
<feature type="region of interest" description="Disordered" evidence="1">
    <location>
        <begin position="772"/>
        <end position="841"/>
    </location>
</feature>
<feature type="compositionally biased region" description="Basic and acidic residues" evidence="1">
    <location>
        <begin position="819"/>
        <end position="828"/>
    </location>
</feature>
<feature type="region of interest" description="Disordered" evidence="1">
    <location>
        <begin position="855"/>
        <end position="877"/>
    </location>
</feature>
<accession>A0A8S3X491</accession>
<reference evidence="2" key="1">
    <citation type="submission" date="2021-04" db="EMBL/GenBank/DDBJ databases">
        <authorList>
            <person name="Tunstrom K."/>
        </authorList>
    </citation>
    <scope>NUCLEOTIDE SEQUENCE</scope>
</reference>
<feature type="compositionally biased region" description="Acidic residues" evidence="1">
    <location>
        <begin position="803"/>
        <end position="818"/>
    </location>
</feature>
<organism evidence="2 3">
    <name type="scientific">Parnassius apollo</name>
    <name type="common">Apollo butterfly</name>
    <name type="synonym">Papilio apollo</name>
    <dbReference type="NCBI Taxonomy" id="110799"/>
    <lineage>
        <taxon>Eukaryota</taxon>
        <taxon>Metazoa</taxon>
        <taxon>Ecdysozoa</taxon>
        <taxon>Arthropoda</taxon>
        <taxon>Hexapoda</taxon>
        <taxon>Insecta</taxon>
        <taxon>Pterygota</taxon>
        <taxon>Neoptera</taxon>
        <taxon>Endopterygota</taxon>
        <taxon>Lepidoptera</taxon>
        <taxon>Glossata</taxon>
        <taxon>Ditrysia</taxon>
        <taxon>Papilionoidea</taxon>
        <taxon>Papilionidae</taxon>
        <taxon>Parnassiinae</taxon>
        <taxon>Parnassini</taxon>
        <taxon>Parnassius</taxon>
        <taxon>Parnassius</taxon>
    </lineage>
</organism>
<feature type="compositionally biased region" description="Basic and acidic residues" evidence="1">
    <location>
        <begin position="784"/>
        <end position="794"/>
    </location>
</feature>
<dbReference type="PANTHER" id="PTHR10773">
    <property type="entry name" value="DNA-DIRECTED RNA POLYMERASES I, II, AND III SUBUNIT RPABC2"/>
    <property type="match status" value="1"/>
</dbReference>
<feature type="compositionally biased region" description="Basic residues" evidence="1">
    <location>
        <begin position="192"/>
        <end position="209"/>
    </location>
</feature>
<dbReference type="AlphaFoldDB" id="A0A8S3X491"/>
<dbReference type="OrthoDB" id="6747067at2759"/>
<gene>
    <name evidence="2" type="ORF">PAPOLLO_LOCUS12344</name>
</gene>
<feature type="compositionally biased region" description="Basic and acidic residues" evidence="1">
    <location>
        <begin position="27"/>
        <end position="40"/>
    </location>
</feature>
<protein>
    <submittedName>
        <fullName evidence="2">(apollo) hypothetical protein</fullName>
    </submittedName>
</protein>
<name>A0A8S3X491_PARAO</name>
<evidence type="ECO:0000313" key="2">
    <source>
        <dbReference type="EMBL" id="CAG4992607.1"/>
    </source>
</evidence>
<sequence>MELASEAEIEEKYCNTQGYGYESSEEQETRKTVEGSRHQDPIVAETVIDKEKTSDIQEEGNILIGTQEVRKPVEESRDLPIAAETVCDNNKRNTTQENSSKYLLDDLRISDSSDDGDFGSSSSDDYICATDESSSSSDNERTSAKKKRTTTSSVRHTSNITVPETPPSPMSTSENPVPGCSFWERNGMNSAGKKKKTRKSVKERRQDRARRKLFRNTGLEYITTSGKTKKRRQLHELENCRQKCKQRLPQDLREKLFKQYWSLGSYENRTKYIAKCIEVCQKKTSKLSPKKKRNVSFRYFVHGFDHTKHPICKGCFLKTFDESHKYLQTVCEKLRDNGGHLPQRKRRVGKSIPDFKLEEIKEHIACFPCTESHYGRNKTTKKFLNSELNLQVLYNLYKLKTDAPVSKTIFKKVFETMNLSFKKPSVDTCSKCDRINMKLKYASVDQAANLIETFKEHQEAFKAAYEEKKADKQLAQSSEVVAVITFDLQQCLPTPYLQTNVAFYKRQLWTFNLTIHDLKTNKAFCYMWPECEGNRGANDIASCLYDFIINQLPNLHPNAKKLIMFSDSCSGQNKNSIVTTMLMLVTRLSPQLQFIEHKFLVPGHTHMEADTDHALIERKKKITNMDIHLPRDWYQLVRTASNKTAKFTVIEMTHEMFYDFNIFVKQSFTFRKTKTANEKFLWLNVRSVLYNKENISCFSYKKEFKDVEYLTMDCSKRGKTYDNIFTINMVPKAYHSKLPISTDKKKDLLNLLCFIHESAHEFYRSLSCKNDVKDSPADNDDDSDVRKNDPEERLRHRLMAVLEESDSDVDMCDQESAEEDHVSERSQESDTEQEASDSDDDSILLSMLRNQARSDNIEANPYVQQESRTTNRESQLPHYLGKDGTVWYKTPFRQNTRIRAENIVTQRPGAASVAQSAMTEIDCWSLFCTEDMLENVFRYTNAHVSIGKSCNVATDTKARLP</sequence>
<feature type="region of interest" description="Disordered" evidence="1">
    <location>
        <begin position="81"/>
        <end position="209"/>
    </location>
</feature>
<keyword evidence="3" id="KW-1185">Reference proteome</keyword>
<evidence type="ECO:0000256" key="1">
    <source>
        <dbReference type="SAM" id="MobiDB-lite"/>
    </source>
</evidence>
<feature type="compositionally biased region" description="Acidic residues" evidence="1">
    <location>
        <begin position="829"/>
        <end position="841"/>
    </location>
</feature>
<comment type="caution">
    <text evidence="2">The sequence shown here is derived from an EMBL/GenBank/DDBJ whole genome shotgun (WGS) entry which is preliminary data.</text>
</comment>
<feature type="region of interest" description="Disordered" evidence="1">
    <location>
        <begin position="15"/>
        <end position="40"/>
    </location>
</feature>